<sequence length="369" mass="42279">MIESITLELRPRLQICNVFIHLKKKVNSTGATIKVSKESIKITIENNTKTFLTKFVKLIPDSLSTLNVTSNWICFRVQTISDPVFGSFKTQIITNPAFNVNSLNDSFKTTELFNTGKCRIMCACCENIVSKNMYIKRILPLPDMNYDSSEWFCCKHNHSNTMHNLIPSESEIFYGPLFFIIHSNLLNHNLKIDENVVICNRCLQYLGKILPDNSLKLWNCAVDYNLLSNSQSKTATDPFNDFLLAIKTSMIGMIGEEIILQCFIGKEIQSLILKPMDWHLNLMIEPKEMSDDNIVTLQRISVVKVLYKYETDKNIIDSVNKSYCEVSFSVIAAGLEHLIASTKRFPRLHRTVTDYYIGHICLENFTDNT</sequence>
<evidence type="ECO:0000313" key="10">
    <source>
        <dbReference type="RefSeq" id="XP_033357803.1"/>
    </source>
</evidence>
<evidence type="ECO:0000256" key="8">
    <source>
        <dbReference type="ARBA" id="ARBA00064185"/>
    </source>
</evidence>
<evidence type="ECO:0000256" key="6">
    <source>
        <dbReference type="ARBA" id="ARBA00032298"/>
    </source>
</evidence>
<dbReference type="GO" id="GO:0000209">
    <property type="term" value="P:protein polyubiquitination"/>
    <property type="evidence" value="ECO:0007669"/>
    <property type="project" value="TreeGrafter"/>
</dbReference>
<evidence type="ECO:0000256" key="3">
    <source>
        <dbReference type="ARBA" id="ARBA00013646"/>
    </source>
</evidence>
<dbReference type="EC" id="2.3.2.26" evidence="2"/>
<dbReference type="RefSeq" id="XP_033357804.1">
    <property type="nucleotide sequence ID" value="XM_033501913.1"/>
</dbReference>
<dbReference type="Proteomes" id="UP000504631">
    <property type="component" value="Unplaced"/>
</dbReference>
<organism evidence="9 10">
    <name type="scientific">Bombus vosnesenskii</name>
    <dbReference type="NCBI Taxonomy" id="207650"/>
    <lineage>
        <taxon>Eukaryota</taxon>
        <taxon>Metazoa</taxon>
        <taxon>Ecdysozoa</taxon>
        <taxon>Arthropoda</taxon>
        <taxon>Hexapoda</taxon>
        <taxon>Insecta</taxon>
        <taxon>Pterygota</taxon>
        <taxon>Neoptera</taxon>
        <taxon>Endopterygota</taxon>
        <taxon>Hymenoptera</taxon>
        <taxon>Apocrita</taxon>
        <taxon>Aculeata</taxon>
        <taxon>Apoidea</taxon>
        <taxon>Anthophila</taxon>
        <taxon>Apidae</taxon>
        <taxon>Bombus</taxon>
        <taxon>Pyrobombus</taxon>
    </lineage>
</organism>
<protein>
    <recommendedName>
        <fullName evidence="3">E3 ubiquitin-protein ligase E3D</fullName>
        <ecNumber evidence="2">2.3.2.26</ecNumber>
    </recommendedName>
    <alternativeName>
        <fullName evidence="6">HECT-type E3 ubiquitin transferase E3D</fullName>
    </alternativeName>
    <alternativeName>
        <fullName evidence="5">UbcH10-binding protein with a HECT-like domain</fullName>
    </alternativeName>
    <alternativeName>
        <fullName evidence="4">Ubiquitin-conjugating enzyme E2C-binding protein</fullName>
    </alternativeName>
</protein>
<dbReference type="GO" id="GO:0000151">
    <property type="term" value="C:ubiquitin ligase complex"/>
    <property type="evidence" value="ECO:0007669"/>
    <property type="project" value="TreeGrafter"/>
</dbReference>
<comment type="function">
    <text evidence="7">E3 ubiquitin-protein ligase which accepts ubiquitin from specific E2 ubiquitin-conjugating enzymes, and transfers it to substrates, generally promoting their degradation by the proteasome. Independently of its E3 ubiquitin-protein ligase activity, acts as an inhibitor of CPSF3 endonuclease activity by blocking CPSF3 active site.</text>
</comment>
<reference evidence="10 11" key="1">
    <citation type="submission" date="2025-04" db="UniProtKB">
        <authorList>
            <consortium name="RefSeq"/>
        </authorList>
    </citation>
    <scope>IDENTIFICATION</scope>
    <source>
        <tissue evidence="10 11">Muscle</tissue>
    </source>
</reference>
<dbReference type="GO" id="GO:0030332">
    <property type="term" value="F:cyclin binding"/>
    <property type="evidence" value="ECO:0007669"/>
    <property type="project" value="TreeGrafter"/>
</dbReference>
<evidence type="ECO:0000313" key="11">
    <source>
        <dbReference type="RefSeq" id="XP_033357804.1"/>
    </source>
</evidence>
<comment type="catalytic activity">
    <reaction evidence="1">
        <text>S-ubiquitinyl-[E2 ubiquitin-conjugating enzyme]-L-cysteine + [acceptor protein]-L-lysine = [E2 ubiquitin-conjugating enzyme]-L-cysteine + N(6)-ubiquitinyl-[acceptor protein]-L-lysine.</text>
        <dbReference type="EC" id="2.3.2.26"/>
    </reaction>
</comment>
<gene>
    <name evidence="10 11" type="primary">LOC117237676</name>
</gene>
<accession>A0A6J3KWN7</accession>
<dbReference type="InterPro" id="IPR019193">
    <property type="entry name" value="UBQ-conj_enz_E2-bd_prot"/>
</dbReference>
<comment type="subunit">
    <text evidence="8">Interacts with UBE2C/UbcH10 (E2 ubiquitin-conjugating enzyme). In vitro, interacts with cyclin-B.</text>
</comment>
<dbReference type="KEGG" id="bvk:117237676"/>
<keyword evidence="9" id="KW-1185">Reference proteome</keyword>
<dbReference type="GeneID" id="117237676"/>
<dbReference type="GO" id="GO:0043161">
    <property type="term" value="P:proteasome-mediated ubiquitin-dependent protein catabolic process"/>
    <property type="evidence" value="ECO:0007669"/>
    <property type="project" value="TreeGrafter"/>
</dbReference>
<evidence type="ECO:0000256" key="4">
    <source>
        <dbReference type="ARBA" id="ARBA00029737"/>
    </source>
</evidence>
<dbReference type="AlphaFoldDB" id="A0A6J3KWN7"/>
<dbReference type="GO" id="GO:0031624">
    <property type="term" value="F:ubiquitin conjugating enzyme binding"/>
    <property type="evidence" value="ECO:0007669"/>
    <property type="project" value="TreeGrafter"/>
</dbReference>
<evidence type="ECO:0000256" key="1">
    <source>
        <dbReference type="ARBA" id="ARBA00000885"/>
    </source>
</evidence>
<dbReference type="GO" id="GO:0061630">
    <property type="term" value="F:ubiquitin protein ligase activity"/>
    <property type="evidence" value="ECO:0007669"/>
    <property type="project" value="UniProtKB-EC"/>
</dbReference>
<dbReference type="GO" id="GO:0006513">
    <property type="term" value="P:protein monoubiquitination"/>
    <property type="evidence" value="ECO:0007669"/>
    <property type="project" value="TreeGrafter"/>
</dbReference>
<dbReference type="GO" id="GO:0005634">
    <property type="term" value="C:nucleus"/>
    <property type="evidence" value="ECO:0007669"/>
    <property type="project" value="TreeGrafter"/>
</dbReference>
<dbReference type="GO" id="GO:0051865">
    <property type="term" value="P:protein autoubiquitination"/>
    <property type="evidence" value="ECO:0007669"/>
    <property type="project" value="TreeGrafter"/>
</dbReference>
<dbReference type="PANTHER" id="PTHR31531">
    <property type="entry name" value="E3 UBIQUITIN-PROTEIN LIGASE E3D FAMILY MEMBER"/>
    <property type="match status" value="1"/>
</dbReference>
<evidence type="ECO:0000256" key="2">
    <source>
        <dbReference type="ARBA" id="ARBA00012485"/>
    </source>
</evidence>
<proteinExistence type="predicted"/>
<dbReference type="GO" id="GO:0005829">
    <property type="term" value="C:cytosol"/>
    <property type="evidence" value="ECO:0007669"/>
    <property type="project" value="TreeGrafter"/>
</dbReference>
<dbReference type="RefSeq" id="XP_033357803.1">
    <property type="nucleotide sequence ID" value="XM_033501912.1"/>
</dbReference>
<evidence type="ECO:0000256" key="5">
    <source>
        <dbReference type="ARBA" id="ARBA00032234"/>
    </source>
</evidence>
<evidence type="ECO:0000256" key="7">
    <source>
        <dbReference type="ARBA" id="ARBA00053831"/>
    </source>
</evidence>
<name>A0A6J3KWN7_9HYME</name>
<evidence type="ECO:0000313" key="9">
    <source>
        <dbReference type="Proteomes" id="UP000504631"/>
    </source>
</evidence>
<dbReference type="Pfam" id="PF09814">
    <property type="entry name" value="HECT_2"/>
    <property type="match status" value="1"/>
</dbReference>
<dbReference type="PANTHER" id="PTHR31531:SF2">
    <property type="entry name" value="E3 UBIQUITIN-PROTEIN LIGASE E3D"/>
    <property type="match status" value="1"/>
</dbReference>